<keyword evidence="1" id="KW-0812">Transmembrane</keyword>
<reference evidence="2 3" key="1">
    <citation type="submission" date="2024-02" db="EMBL/GenBank/DDBJ databases">
        <title>Full genome sequence of Nocardioides kribbensis.</title>
        <authorList>
            <person name="Poletto B.L."/>
            <person name="Silva G."/>
            <person name="Galante D."/>
            <person name="Campos K.R."/>
            <person name="Santos M.B.N."/>
            <person name="Sacchi C.T."/>
        </authorList>
    </citation>
    <scope>NUCLEOTIDE SEQUENCE [LARGE SCALE GENOMIC DNA]</scope>
    <source>
        <strain evidence="2 3">O4R</strain>
    </source>
</reference>
<keyword evidence="1" id="KW-1133">Transmembrane helix</keyword>
<feature type="transmembrane region" description="Helical" evidence="1">
    <location>
        <begin position="77"/>
        <end position="97"/>
    </location>
</feature>
<evidence type="ECO:0000256" key="1">
    <source>
        <dbReference type="SAM" id="Phobius"/>
    </source>
</evidence>
<dbReference type="Proteomes" id="UP001482520">
    <property type="component" value="Unassembled WGS sequence"/>
</dbReference>
<sequence>MRDPHRAGSWGLCPSSLLGVWCPGCGGLRAVNDLTHGDLAAAASSNLLLVLLAPAALALLAVWTVRRWQARPLRGAATVPGWSVGALLTLVAVFTVLRNLPGAWLAP</sequence>
<name>A0ABV1NVM4_9ACTN</name>
<evidence type="ECO:0000313" key="3">
    <source>
        <dbReference type="Proteomes" id="UP001482520"/>
    </source>
</evidence>
<accession>A0ABV1NVM4</accession>
<dbReference type="EMBL" id="JBEGDP010000003">
    <property type="protein sequence ID" value="MEQ7846555.1"/>
    <property type="molecule type" value="Genomic_DNA"/>
</dbReference>
<keyword evidence="1" id="KW-0472">Membrane</keyword>
<feature type="transmembrane region" description="Helical" evidence="1">
    <location>
        <begin position="47"/>
        <end position="65"/>
    </location>
</feature>
<dbReference type="InterPro" id="IPR021215">
    <property type="entry name" value="DUF2752"/>
</dbReference>
<dbReference type="Pfam" id="PF10825">
    <property type="entry name" value="DUF2752"/>
    <property type="match status" value="1"/>
</dbReference>
<evidence type="ECO:0000313" key="2">
    <source>
        <dbReference type="EMBL" id="MEQ7846555.1"/>
    </source>
</evidence>
<gene>
    <name evidence="2" type="ORF">V6R90_04625</name>
</gene>
<proteinExistence type="predicted"/>
<organism evidence="2 3">
    <name type="scientific">Nocardioides kribbensis</name>
    <dbReference type="NCBI Taxonomy" id="305517"/>
    <lineage>
        <taxon>Bacteria</taxon>
        <taxon>Bacillati</taxon>
        <taxon>Actinomycetota</taxon>
        <taxon>Actinomycetes</taxon>
        <taxon>Propionibacteriales</taxon>
        <taxon>Nocardioidaceae</taxon>
        <taxon>Nocardioides</taxon>
    </lineage>
</organism>
<protein>
    <submittedName>
        <fullName evidence="2">DUF2752 domain-containing protein</fullName>
    </submittedName>
</protein>
<dbReference type="RefSeq" id="WP_251531144.1">
    <property type="nucleotide sequence ID" value="NZ_BAAAMM010000002.1"/>
</dbReference>
<comment type="caution">
    <text evidence="2">The sequence shown here is derived from an EMBL/GenBank/DDBJ whole genome shotgun (WGS) entry which is preliminary data.</text>
</comment>
<keyword evidence="3" id="KW-1185">Reference proteome</keyword>